<comment type="caution">
    <text evidence="3">The sequence shown here is derived from an EMBL/GenBank/DDBJ whole genome shotgun (WGS) entry which is preliminary data.</text>
</comment>
<evidence type="ECO:0000313" key="3">
    <source>
        <dbReference type="EMBL" id="KAL3686194.1"/>
    </source>
</evidence>
<dbReference type="CDD" id="cd01650">
    <property type="entry name" value="RT_nLTR_like"/>
    <property type="match status" value="1"/>
</dbReference>
<evidence type="ECO:0000259" key="2">
    <source>
        <dbReference type="PROSITE" id="PS50878"/>
    </source>
</evidence>
<dbReference type="AlphaFoldDB" id="A0ABD3H9X4"/>
<gene>
    <name evidence="3" type="ORF">R1sor_004216</name>
</gene>
<organism evidence="3 4">
    <name type="scientific">Riccia sorocarpa</name>
    <dbReference type="NCBI Taxonomy" id="122646"/>
    <lineage>
        <taxon>Eukaryota</taxon>
        <taxon>Viridiplantae</taxon>
        <taxon>Streptophyta</taxon>
        <taxon>Embryophyta</taxon>
        <taxon>Marchantiophyta</taxon>
        <taxon>Marchantiopsida</taxon>
        <taxon>Marchantiidae</taxon>
        <taxon>Marchantiales</taxon>
        <taxon>Ricciaceae</taxon>
        <taxon>Riccia</taxon>
    </lineage>
</organism>
<dbReference type="Proteomes" id="UP001633002">
    <property type="component" value="Unassembled WGS sequence"/>
</dbReference>
<protein>
    <recommendedName>
        <fullName evidence="2">Reverse transcriptase domain-containing protein</fullName>
    </recommendedName>
</protein>
<dbReference type="SUPFAM" id="SSF56672">
    <property type="entry name" value="DNA/RNA polymerases"/>
    <property type="match status" value="1"/>
</dbReference>
<dbReference type="PROSITE" id="PS50878">
    <property type="entry name" value="RT_POL"/>
    <property type="match status" value="1"/>
</dbReference>
<dbReference type="PANTHER" id="PTHR33116:SF78">
    <property type="entry name" value="OS12G0587133 PROTEIN"/>
    <property type="match status" value="1"/>
</dbReference>
<dbReference type="InterPro" id="IPR043502">
    <property type="entry name" value="DNA/RNA_pol_sf"/>
</dbReference>
<accession>A0ABD3H9X4</accession>
<dbReference type="InterPro" id="IPR026960">
    <property type="entry name" value="RVT-Znf"/>
</dbReference>
<dbReference type="EMBL" id="JBJQOH010000006">
    <property type="protein sequence ID" value="KAL3686194.1"/>
    <property type="molecule type" value="Genomic_DNA"/>
</dbReference>
<evidence type="ECO:0000256" key="1">
    <source>
        <dbReference type="SAM" id="MobiDB-lite"/>
    </source>
</evidence>
<feature type="region of interest" description="Disordered" evidence="1">
    <location>
        <begin position="716"/>
        <end position="745"/>
    </location>
</feature>
<proteinExistence type="predicted"/>
<feature type="domain" description="Reverse transcriptase" evidence="2">
    <location>
        <begin position="1"/>
        <end position="241"/>
    </location>
</feature>
<keyword evidence="4" id="KW-1185">Reference proteome</keyword>
<dbReference type="InterPro" id="IPR000477">
    <property type="entry name" value="RT_dom"/>
</dbReference>
<dbReference type="Pfam" id="PF13966">
    <property type="entry name" value="zf-RVT"/>
    <property type="match status" value="1"/>
</dbReference>
<sequence>MSLTYKIVSKILANRVRSVLPQLVDSQQTGFIMNRLITDNVLSLKLGQEWATWLGQKALFFKLDFIKAYDRVNHSFLWSVLQQVGFDHDFISLVQGFTCDGTAKVHVNGGFSREIRVECGVRQGCPLAPLLFALCSQPFMCLLREAERAGRIKGLEIEPGFTLLHQLFADDTGVCLGEKQEYFEELLRILGKYEQASGAKINIQKSMVMPLGGGTVPDWVRQIGCEIAEGGRIFKYLGIPTGVQLTGSEGIAEALRRMNKRILQWENFYLPWAARLVLIKHVLTQIPSYILLAVGCSKKDANLLERCCRQFLWGINDQGKLKKSLIAWKRLVRPKAQGGLGLLTFEDKAWALQMRVWFKGKKKLQLSYPAVELPGSLPIASLKWVWGLIGQGINGAFRWIEGEARRRRVVLLEDILSTDNQLSLSLILPENWQMDGEDGEMRLVGTWLELVRVSTKDLWQVEGWKWKTGRIITNEWRLPNQEWSKLWWSVDPQYTEISVHWRVSADVGTWTQRWSRLWKGKSLPRHKIWLWRVVQQGIPTMERATKWGYSDGNCAWCNLEIESVEHVIWECPRLQSRVQWLSEVLVGSEISTPTFLQVLDHCLQVHHIQPSAIMLLSEHCRWSWLERNKYYFEGVKRPTLEWQLLGFTKVCVSVRWQSLRGDSAALIKQHDEVLLSKAHFILLDLHQRNASIRAILREGMDDDELQLDLQNSLRLLPHESSQDDSDSSKSDSSFRSDDETSRSES</sequence>
<dbReference type="PANTHER" id="PTHR33116">
    <property type="entry name" value="REVERSE TRANSCRIPTASE ZINC-BINDING DOMAIN-CONTAINING PROTEIN-RELATED-RELATED"/>
    <property type="match status" value="1"/>
</dbReference>
<evidence type="ECO:0000313" key="4">
    <source>
        <dbReference type="Proteomes" id="UP001633002"/>
    </source>
</evidence>
<dbReference type="Pfam" id="PF00078">
    <property type="entry name" value="RVT_1"/>
    <property type="match status" value="1"/>
</dbReference>
<reference evidence="3 4" key="1">
    <citation type="submission" date="2024-09" db="EMBL/GenBank/DDBJ databases">
        <title>Chromosome-scale assembly of Riccia sorocarpa.</title>
        <authorList>
            <person name="Paukszto L."/>
        </authorList>
    </citation>
    <scope>NUCLEOTIDE SEQUENCE [LARGE SCALE GENOMIC DNA]</scope>
    <source>
        <strain evidence="3">LP-2024</strain>
        <tissue evidence="3">Aerial parts of the thallus</tissue>
    </source>
</reference>
<name>A0ABD3H9X4_9MARC</name>